<evidence type="ECO:0000313" key="3">
    <source>
        <dbReference type="Proteomes" id="UP001427805"/>
    </source>
</evidence>
<evidence type="ECO:0000256" key="1">
    <source>
        <dbReference type="SAM" id="Phobius"/>
    </source>
</evidence>
<feature type="transmembrane region" description="Helical" evidence="1">
    <location>
        <begin position="84"/>
        <end position="103"/>
    </location>
</feature>
<keyword evidence="3" id="KW-1185">Reference proteome</keyword>
<reference evidence="2 3" key="1">
    <citation type="submission" date="2024-05" db="EMBL/GenBank/DDBJ databases">
        <title>Sphingomonas sp. HF-S3 16S ribosomal RNA gene Genome sequencing and assembly.</title>
        <authorList>
            <person name="Lee H."/>
        </authorList>
    </citation>
    <scope>NUCLEOTIDE SEQUENCE [LARGE SCALE GENOMIC DNA]</scope>
    <source>
        <strain evidence="2 3">HF-S3</strain>
    </source>
</reference>
<evidence type="ECO:0000313" key="2">
    <source>
        <dbReference type="EMBL" id="MEN3748831.1"/>
    </source>
</evidence>
<accession>A0ABV0BD80</accession>
<keyword evidence="1" id="KW-0812">Transmembrane</keyword>
<keyword evidence="1" id="KW-0472">Membrane</keyword>
<dbReference type="RefSeq" id="WP_346247868.1">
    <property type="nucleotide sequence ID" value="NZ_JBDIZK010000010.1"/>
</dbReference>
<name>A0ABV0BD80_9SPHN</name>
<proteinExistence type="predicted"/>
<dbReference type="Proteomes" id="UP001427805">
    <property type="component" value="Unassembled WGS sequence"/>
</dbReference>
<sequence length="105" mass="11982">MRSSAVLSVAALVERVRYRIIDHFMAFHAIEPEEAVDYLPTSPLYRREFDALLARGLVRQAGYRRYWVDLAACQADVERRRRRAVPIVVATAIASAVALTFLYRG</sequence>
<gene>
    <name evidence="2" type="ORF">TPR58_16775</name>
</gene>
<keyword evidence="1" id="KW-1133">Transmembrane helix</keyword>
<protein>
    <submittedName>
        <fullName evidence="2">Uncharacterized protein</fullName>
    </submittedName>
</protein>
<dbReference type="EMBL" id="JBDIZK010000010">
    <property type="protein sequence ID" value="MEN3748831.1"/>
    <property type="molecule type" value="Genomic_DNA"/>
</dbReference>
<organism evidence="2 3">
    <name type="scientific">Sphingomonas rustica</name>
    <dbReference type="NCBI Taxonomy" id="3103142"/>
    <lineage>
        <taxon>Bacteria</taxon>
        <taxon>Pseudomonadati</taxon>
        <taxon>Pseudomonadota</taxon>
        <taxon>Alphaproteobacteria</taxon>
        <taxon>Sphingomonadales</taxon>
        <taxon>Sphingomonadaceae</taxon>
        <taxon>Sphingomonas</taxon>
    </lineage>
</organism>
<comment type="caution">
    <text evidence="2">The sequence shown here is derived from an EMBL/GenBank/DDBJ whole genome shotgun (WGS) entry which is preliminary data.</text>
</comment>